<sequence>MNKKHGAVWMCGVLLAGALSACGSNETAEVTAEPAAQAEPAKEAAAAPAAETAADASQWKDGLYFAQGDMDKESGWQPYVILQVTGGKIADADWSASSLNGGPDKKATSEAGKYGMKAGGASSEWHEQAEKIEQFLIDKQDPAAITTDAEGHTDVVSGVSIHVNDFTKLAETALAAGPVEAGPYKDGAYHAEAADFDTESGWKETVDATVAAGRIVAINFSGSNAAGEDKKTNSREGKYGMKAGGAQAEWHEEAEKAEQYVIEKQDPAAVETKEDGTTDAISGVTIHVASYLKLAEQALADAK</sequence>
<gene>
    <name evidence="3" type="ORF">FFV09_13630</name>
</gene>
<dbReference type="OrthoDB" id="384237at2"/>
<evidence type="ECO:0000256" key="1">
    <source>
        <dbReference type="SAM" id="MobiDB-lite"/>
    </source>
</evidence>
<feature type="chain" id="PRO_5038357958" evidence="2">
    <location>
        <begin position="22"/>
        <end position="303"/>
    </location>
</feature>
<proteinExistence type="predicted"/>
<dbReference type="PROSITE" id="PS51257">
    <property type="entry name" value="PROKAR_LIPOPROTEIN"/>
    <property type="match status" value="1"/>
</dbReference>
<reference evidence="3 4" key="1">
    <citation type="submission" date="2019-06" db="EMBL/GenBank/DDBJ databases">
        <title>Saccharibacillus brassicae sp. nov., an endophytic bacterium isolated from Chinese cabbage seeds (Brassica pekinensis).</title>
        <authorList>
            <person name="Jiang L."/>
            <person name="Lee J."/>
            <person name="Kim S.W."/>
        </authorList>
    </citation>
    <scope>NUCLEOTIDE SEQUENCE [LARGE SCALE GENOMIC DNA]</scope>
    <source>
        <strain evidence="4">KCTC 43072 / ATSA2</strain>
    </source>
</reference>
<keyword evidence="2" id="KW-0732">Signal</keyword>
<dbReference type="AlphaFoldDB" id="A0A4Y6UXD9"/>
<name>A0A4Y6UXD9_SACBS</name>
<accession>A0A4Y6UXD9</accession>
<evidence type="ECO:0000313" key="4">
    <source>
        <dbReference type="Proteomes" id="UP000316968"/>
    </source>
</evidence>
<dbReference type="KEGG" id="saca:FFV09_13630"/>
<organism evidence="3 4">
    <name type="scientific">Saccharibacillus brassicae</name>
    <dbReference type="NCBI Taxonomy" id="2583377"/>
    <lineage>
        <taxon>Bacteria</taxon>
        <taxon>Bacillati</taxon>
        <taxon>Bacillota</taxon>
        <taxon>Bacilli</taxon>
        <taxon>Bacillales</taxon>
        <taxon>Paenibacillaceae</taxon>
        <taxon>Saccharibacillus</taxon>
    </lineage>
</organism>
<feature type="region of interest" description="Disordered" evidence="1">
    <location>
        <begin position="34"/>
        <end position="53"/>
    </location>
</feature>
<dbReference type="EMBL" id="CP041217">
    <property type="protein sequence ID" value="QDH21794.1"/>
    <property type="molecule type" value="Genomic_DNA"/>
</dbReference>
<keyword evidence="4" id="KW-1185">Reference proteome</keyword>
<evidence type="ECO:0000256" key="2">
    <source>
        <dbReference type="SAM" id="SignalP"/>
    </source>
</evidence>
<feature type="signal peptide" evidence="2">
    <location>
        <begin position="1"/>
        <end position="21"/>
    </location>
</feature>
<dbReference type="RefSeq" id="WP_141448338.1">
    <property type="nucleotide sequence ID" value="NZ_CP041217.1"/>
</dbReference>
<protein>
    <submittedName>
        <fullName evidence="3">FMN-binding protein</fullName>
    </submittedName>
</protein>
<dbReference type="Proteomes" id="UP000316968">
    <property type="component" value="Chromosome"/>
</dbReference>
<dbReference type="Gene3D" id="3.90.1010.20">
    <property type="match status" value="2"/>
</dbReference>
<evidence type="ECO:0000313" key="3">
    <source>
        <dbReference type="EMBL" id="QDH21794.1"/>
    </source>
</evidence>